<organism evidence="1 2">
    <name type="scientific">Camelus dromedarius</name>
    <name type="common">Dromedary</name>
    <name type="synonym">Arabian camel</name>
    <dbReference type="NCBI Taxonomy" id="9838"/>
    <lineage>
        <taxon>Eukaryota</taxon>
        <taxon>Metazoa</taxon>
        <taxon>Chordata</taxon>
        <taxon>Craniata</taxon>
        <taxon>Vertebrata</taxon>
        <taxon>Euteleostomi</taxon>
        <taxon>Mammalia</taxon>
        <taxon>Eutheria</taxon>
        <taxon>Laurasiatheria</taxon>
        <taxon>Artiodactyla</taxon>
        <taxon>Tylopoda</taxon>
        <taxon>Camelidae</taxon>
        <taxon>Camelus</taxon>
    </lineage>
</organism>
<evidence type="ECO:0000313" key="1">
    <source>
        <dbReference type="EMBL" id="KAB1253632.1"/>
    </source>
</evidence>
<sequence>MPGAARLSIGPRRAACATRSGCGAVHIASHRLGCFYSAAISWPTVISNLKNGSHQLQVRTFDLVKRKRMKEHLQLKVKGNGRGMPLVCRGGGVATISDNKPQNGRATNYKFKDNSDLVKRKRIEGASAGRTLIQEDDVLVCLDGYVLFPWDTVIP</sequence>
<protein>
    <submittedName>
        <fullName evidence="1">Uncharacterized protein</fullName>
    </submittedName>
</protein>
<name>A0A5N4C421_CAMDR</name>
<keyword evidence="2" id="KW-1185">Reference proteome</keyword>
<reference evidence="1 2" key="1">
    <citation type="journal article" date="2019" name="Mol. Ecol. Resour.">
        <title>Improving Illumina assemblies with Hi-C and long reads: an example with the North African dromedary.</title>
        <authorList>
            <person name="Elbers J.P."/>
            <person name="Rogers M.F."/>
            <person name="Perelman P.L."/>
            <person name="Proskuryakova A.A."/>
            <person name="Serdyukova N.A."/>
            <person name="Johnson W.E."/>
            <person name="Horin P."/>
            <person name="Corander J."/>
            <person name="Murphy D."/>
            <person name="Burger P.A."/>
        </authorList>
    </citation>
    <scope>NUCLEOTIDE SEQUENCE [LARGE SCALE GENOMIC DNA]</scope>
    <source>
        <strain evidence="1">Drom800</strain>
        <tissue evidence="1">Blood</tissue>
    </source>
</reference>
<gene>
    <name evidence="1" type="ORF">Cadr_000003351</name>
</gene>
<dbReference type="Proteomes" id="UP000299084">
    <property type="component" value="Unassembled WGS sequence"/>
</dbReference>
<dbReference type="AlphaFoldDB" id="A0A5N4C421"/>
<proteinExistence type="predicted"/>
<comment type="caution">
    <text evidence="1">The sequence shown here is derived from an EMBL/GenBank/DDBJ whole genome shotgun (WGS) entry which is preliminary data.</text>
</comment>
<dbReference type="EMBL" id="JWIN03000037">
    <property type="protein sequence ID" value="KAB1253632.1"/>
    <property type="molecule type" value="Genomic_DNA"/>
</dbReference>
<evidence type="ECO:0000313" key="2">
    <source>
        <dbReference type="Proteomes" id="UP000299084"/>
    </source>
</evidence>
<accession>A0A5N4C421</accession>